<dbReference type="Proteomes" id="UP000471633">
    <property type="component" value="Unassembled WGS sequence"/>
</dbReference>
<comment type="caution">
    <text evidence="1">The sequence shown here is derived from an EMBL/GenBank/DDBJ whole genome shotgun (WGS) entry which is preliminary data.</text>
</comment>
<organism evidence="1 2">
    <name type="scientific">Schistosoma haematobium</name>
    <name type="common">Blood fluke</name>
    <dbReference type="NCBI Taxonomy" id="6185"/>
    <lineage>
        <taxon>Eukaryota</taxon>
        <taxon>Metazoa</taxon>
        <taxon>Spiralia</taxon>
        <taxon>Lophotrochozoa</taxon>
        <taxon>Platyhelminthes</taxon>
        <taxon>Trematoda</taxon>
        <taxon>Digenea</taxon>
        <taxon>Strigeidida</taxon>
        <taxon>Schistosomatoidea</taxon>
        <taxon>Schistosomatidae</taxon>
        <taxon>Schistosoma</taxon>
    </lineage>
</organism>
<gene>
    <name evidence="1" type="ORF">MS3_00001265</name>
</gene>
<dbReference type="CTD" id="75576741"/>
<name>A0A922S3S8_SCHHA</name>
<sequence length="114" mass="12998">MLIEMGYPQGFLKKHLHVTNKKIATSMAIKKPFFLRLQSNGDVADDMLRDRLTRAVKRTSNATNFCLSYSTRYTVVPQLKDKLLGYTISMCIYDSSCSCGENYIGCTTRQLRQS</sequence>
<dbReference type="RefSeq" id="XP_051072442.1">
    <property type="nucleotide sequence ID" value="XM_051208734.1"/>
</dbReference>
<dbReference type="EMBL" id="AMPZ03000002">
    <property type="protein sequence ID" value="KAH9592443.1"/>
    <property type="molecule type" value="Genomic_DNA"/>
</dbReference>
<dbReference type="AlphaFoldDB" id="A0A922S3S8"/>
<protein>
    <submittedName>
        <fullName evidence="1">Uncharacterized protein</fullName>
    </submittedName>
</protein>
<accession>A0A922S3S8</accession>
<dbReference type="KEGG" id="shx:MS3_00001265"/>
<reference evidence="1" key="2">
    <citation type="journal article" date="2019" name="Gigascience">
        <title>High-quality Schistosoma haematobium genome achieved by single-molecule and long-range sequencing.</title>
        <authorList>
            <person name="Stroehlein A.J."/>
            <person name="Korhonen P.K."/>
            <person name="Chong T.M."/>
            <person name="Lim Y.L."/>
            <person name="Chan K.G."/>
            <person name="Webster B."/>
            <person name="Rollinson D."/>
            <person name="Brindley P.J."/>
            <person name="Gasser R.B."/>
            <person name="Young N.D."/>
        </authorList>
    </citation>
    <scope>NUCLEOTIDE SEQUENCE</scope>
</reference>
<proteinExistence type="predicted"/>
<reference evidence="1" key="4">
    <citation type="journal article" date="2022" name="PLoS Pathog.">
        <title>Chromosome-level genome of Schistosoma haematobium underpins genome-wide explorations of molecular variation.</title>
        <authorList>
            <person name="Stroehlein A.J."/>
            <person name="Korhonen P.K."/>
            <person name="Lee V.V."/>
            <person name="Ralph S.A."/>
            <person name="Mentink-Kane M."/>
            <person name="You H."/>
            <person name="McManus D.P."/>
            <person name="Tchuente L.T."/>
            <person name="Stothard J.R."/>
            <person name="Kaur P."/>
            <person name="Dudchenko O."/>
            <person name="Aiden E.L."/>
            <person name="Yang B."/>
            <person name="Yang H."/>
            <person name="Emery A.M."/>
            <person name="Webster B.L."/>
            <person name="Brindley P.J."/>
            <person name="Rollinson D."/>
            <person name="Chang B.C.H."/>
            <person name="Gasser R.B."/>
            <person name="Young N.D."/>
        </authorList>
    </citation>
    <scope>NUCLEOTIDE SEQUENCE</scope>
</reference>
<evidence type="ECO:0000313" key="1">
    <source>
        <dbReference type="EMBL" id="KAH9592443.1"/>
    </source>
</evidence>
<dbReference type="GeneID" id="75576741"/>
<reference evidence="1" key="3">
    <citation type="submission" date="2021-06" db="EMBL/GenBank/DDBJ databases">
        <title>Chromosome-level genome assembly for S. haematobium.</title>
        <authorList>
            <person name="Stroehlein A.J."/>
        </authorList>
    </citation>
    <scope>NUCLEOTIDE SEQUENCE</scope>
</reference>
<evidence type="ECO:0000313" key="2">
    <source>
        <dbReference type="Proteomes" id="UP000471633"/>
    </source>
</evidence>
<reference evidence="1" key="1">
    <citation type="journal article" date="2012" name="Nat. Genet.">
        <title>Whole-genome sequence of Schistosoma haematobium.</title>
        <authorList>
            <person name="Young N.D."/>
            <person name="Jex A.R."/>
            <person name="Li B."/>
            <person name="Liu S."/>
            <person name="Yang L."/>
            <person name="Xiong Z."/>
            <person name="Li Y."/>
            <person name="Cantacessi C."/>
            <person name="Hall R.S."/>
            <person name="Xu X."/>
            <person name="Chen F."/>
            <person name="Wu X."/>
            <person name="Zerlotini A."/>
            <person name="Oliveira G."/>
            <person name="Hofmann A."/>
            <person name="Zhang G."/>
            <person name="Fang X."/>
            <person name="Kang Y."/>
            <person name="Campbell B.E."/>
            <person name="Loukas A."/>
            <person name="Ranganathan S."/>
            <person name="Rollinson D."/>
            <person name="Rinaldi G."/>
            <person name="Brindley P.J."/>
            <person name="Yang H."/>
            <person name="Wang J."/>
            <person name="Wang J."/>
            <person name="Gasser R.B."/>
        </authorList>
    </citation>
    <scope>NUCLEOTIDE SEQUENCE</scope>
</reference>
<keyword evidence="2" id="KW-1185">Reference proteome</keyword>